<proteinExistence type="predicted"/>
<keyword evidence="3" id="KW-1185">Reference proteome</keyword>
<dbReference type="Gene3D" id="3.40.50.720">
    <property type="entry name" value="NAD(P)-binding Rossmann-like Domain"/>
    <property type="match status" value="1"/>
</dbReference>
<dbReference type="SUPFAM" id="SSF51735">
    <property type="entry name" value="NAD(P)-binding Rossmann-fold domains"/>
    <property type="match status" value="1"/>
</dbReference>
<evidence type="ECO:0000313" key="3">
    <source>
        <dbReference type="Proteomes" id="UP000076738"/>
    </source>
</evidence>
<evidence type="ECO:0000259" key="1">
    <source>
        <dbReference type="Pfam" id="PF13460"/>
    </source>
</evidence>
<dbReference type="AlphaFoldDB" id="A0A167RK85"/>
<dbReference type="EMBL" id="KV417268">
    <property type="protein sequence ID" value="KZP01002.1"/>
    <property type="molecule type" value="Genomic_DNA"/>
</dbReference>
<dbReference type="STRING" id="1330018.A0A167RK85"/>
<dbReference type="OrthoDB" id="63935at2759"/>
<evidence type="ECO:0000313" key="2">
    <source>
        <dbReference type="EMBL" id="KZP01002.1"/>
    </source>
</evidence>
<dbReference type="InterPro" id="IPR036291">
    <property type="entry name" value="NAD(P)-bd_dom_sf"/>
</dbReference>
<dbReference type="Pfam" id="PF13460">
    <property type="entry name" value="NAD_binding_10"/>
    <property type="match status" value="1"/>
</dbReference>
<dbReference type="PANTHER" id="PTHR15020:SF50">
    <property type="entry name" value="UPF0659 PROTEIN YMR090W"/>
    <property type="match status" value="1"/>
</dbReference>
<dbReference type="Proteomes" id="UP000076738">
    <property type="component" value="Unassembled WGS sequence"/>
</dbReference>
<accession>A0A167RK85</accession>
<name>A0A167RK85_CALVF</name>
<dbReference type="PANTHER" id="PTHR15020">
    <property type="entry name" value="FLAVIN REDUCTASE-RELATED"/>
    <property type="match status" value="1"/>
</dbReference>
<feature type="domain" description="NAD(P)-binding" evidence="1">
    <location>
        <begin position="10"/>
        <end position="139"/>
    </location>
</feature>
<reference evidence="2 3" key="1">
    <citation type="journal article" date="2016" name="Mol. Biol. Evol.">
        <title>Comparative Genomics of Early-Diverging Mushroom-Forming Fungi Provides Insights into the Origins of Lignocellulose Decay Capabilities.</title>
        <authorList>
            <person name="Nagy L.G."/>
            <person name="Riley R."/>
            <person name="Tritt A."/>
            <person name="Adam C."/>
            <person name="Daum C."/>
            <person name="Floudas D."/>
            <person name="Sun H."/>
            <person name="Yadav J.S."/>
            <person name="Pangilinan J."/>
            <person name="Larsson K.H."/>
            <person name="Matsuura K."/>
            <person name="Barry K."/>
            <person name="Labutti K."/>
            <person name="Kuo R."/>
            <person name="Ohm R.A."/>
            <person name="Bhattacharya S.S."/>
            <person name="Shirouzu T."/>
            <person name="Yoshinaga Y."/>
            <person name="Martin F.M."/>
            <person name="Grigoriev I.V."/>
            <person name="Hibbett D.S."/>
        </authorList>
    </citation>
    <scope>NUCLEOTIDE SEQUENCE [LARGE SCALE GENOMIC DNA]</scope>
    <source>
        <strain evidence="2 3">TUFC12733</strain>
    </source>
</reference>
<protein>
    <recommendedName>
        <fullName evidence="1">NAD(P)-binding domain-containing protein</fullName>
    </recommendedName>
</protein>
<dbReference type="InterPro" id="IPR016040">
    <property type="entry name" value="NAD(P)-bd_dom"/>
</dbReference>
<sequence length="261" mass="27848">MTTQNVLFLGASRGCGFFAALALLKSGGHATLLLRKPEAVTSNTDYELLSPEEKARATLVTGDAFVEADVQKAVDAAGEGMDTVVFSIGGTPHYEFPLSFPLDVPDVCARSVSILLTVLHKLNRPGLRLIAVSSMGIGAKYYDLPLLLRPLYGIVLHGPHVDKEALEYLVLKASKFPTPPAPDASAIPAEAASVPSDWLDEVVLVRPALLTDGAEFGKLRKAVTVPGAYTVSRRDTGKFIVDECLKGSDQWVGEQGVVIAY</sequence>
<gene>
    <name evidence="2" type="ORF">CALVIDRAFT_560289</name>
</gene>
<organism evidence="2 3">
    <name type="scientific">Calocera viscosa (strain TUFC12733)</name>
    <dbReference type="NCBI Taxonomy" id="1330018"/>
    <lineage>
        <taxon>Eukaryota</taxon>
        <taxon>Fungi</taxon>
        <taxon>Dikarya</taxon>
        <taxon>Basidiomycota</taxon>
        <taxon>Agaricomycotina</taxon>
        <taxon>Dacrymycetes</taxon>
        <taxon>Dacrymycetales</taxon>
        <taxon>Dacrymycetaceae</taxon>
        <taxon>Calocera</taxon>
    </lineage>
</organism>